<reference evidence="3 4" key="1">
    <citation type="submission" date="2019-06" db="EMBL/GenBank/DDBJ databases">
        <title>Draft genomes of female and male turbot (Scophthalmus maximus).</title>
        <authorList>
            <person name="Xu H."/>
            <person name="Xu X.-W."/>
            <person name="Shao C."/>
            <person name="Chen S."/>
        </authorList>
    </citation>
    <scope>NUCLEOTIDE SEQUENCE [LARGE SCALE GENOMIC DNA]</scope>
    <source>
        <strain evidence="3">Ysfricsl-2016a</strain>
        <tissue evidence="3">Blood</tissue>
    </source>
</reference>
<feature type="transmembrane region" description="Helical" evidence="2">
    <location>
        <begin position="39"/>
        <end position="64"/>
    </location>
</feature>
<evidence type="ECO:0000256" key="2">
    <source>
        <dbReference type="SAM" id="Phobius"/>
    </source>
</evidence>
<accession>A0A6A4RPK9</accession>
<feature type="region of interest" description="Disordered" evidence="1">
    <location>
        <begin position="1"/>
        <end position="33"/>
    </location>
</feature>
<evidence type="ECO:0000313" key="3">
    <source>
        <dbReference type="EMBL" id="KAF0022165.1"/>
    </source>
</evidence>
<protein>
    <submittedName>
        <fullName evidence="3">Uncharacterized protein</fullName>
    </submittedName>
</protein>
<evidence type="ECO:0000313" key="4">
    <source>
        <dbReference type="Proteomes" id="UP000438429"/>
    </source>
</evidence>
<gene>
    <name evidence="3" type="ORF">F2P81_025581</name>
</gene>
<keyword evidence="2" id="KW-0812">Transmembrane</keyword>
<comment type="caution">
    <text evidence="3">The sequence shown here is derived from an EMBL/GenBank/DDBJ whole genome shotgun (WGS) entry which is preliminary data.</text>
</comment>
<dbReference type="AlphaFoldDB" id="A0A6A4RPK9"/>
<feature type="compositionally biased region" description="Basic and acidic residues" evidence="1">
    <location>
        <begin position="7"/>
        <end position="16"/>
    </location>
</feature>
<organism evidence="3 4">
    <name type="scientific">Scophthalmus maximus</name>
    <name type="common">Turbot</name>
    <name type="synonym">Psetta maxima</name>
    <dbReference type="NCBI Taxonomy" id="52904"/>
    <lineage>
        <taxon>Eukaryota</taxon>
        <taxon>Metazoa</taxon>
        <taxon>Chordata</taxon>
        <taxon>Craniata</taxon>
        <taxon>Vertebrata</taxon>
        <taxon>Euteleostomi</taxon>
        <taxon>Actinopterygii</taxon>
        <taxon>Neopterygii</taxon>
        <taxon>Teleostei</taxon>
        <taxon>Neoteleostei</taxon>
        <taxon>Acanthomorphata</taxon>
        <taxon>Carangaria</taxon>
        <taxon>Pleuronectiformes</taxon>
        <taxon>Pleuronectoidei</taxon>
        <taxon>Scophthalmidae</taxon>
        <taxon>Scophthalmus</taxon>
    </lineage>
</organism>
<keyword evidence="2" id="KW-0472">Membrane</keyword>
<proteinExistence type="predicted"/>
<dbReference type="Proteomes" id="UP000438429">
    <property type="component" value="Unassembled WGS sequence"/>
</dbReference>
<keyword evidence="2" id="KW-1133">Transmembrane helix</keyword>
<evidence type="ECO:0000256" key="1">
    <source>
        <dbReference type="SAM" id="MobiDB-lite"/>
    </source>
</evidence>
<name>A0A6A4RPK9_SCOMX</name>
<feature type="compositionally biased region" description="Polar residues" evidence="1">
    <location>
        <begin position="17"/>
        <end position="33"/>
    </location>
</feature>
<dbReference type="EMBL" id="VEVO01000064">
    <property type="protein sequence ID" value="KAF0022165.1"/>
    <property type="molecule type" value="Genomic_DNA"/>
</dbReference>
<sequence>MRPRGKAGHDEDKGDSDSPSTRATDNPVESSTTGTRRKFLITGTLLTVALTLTSTIIVGALYGVDRVLVSYCDSSISVYTFPLGYAVTSQGVGHKEVIALSGFLERCRQQNEFTVPARVKFHKAIKCFKTRNQYKRTSSGASSNKDSRGSRN</sequence>